<feature type="region of interest" description="Disordered" evidence="3">
    <location>
        <begin position="235"/>
        <end position="337"/>
    </location>
</feature>
<name>A0A6M2DUL2_XENCH</name>
<dbReference type="AlphaFoldDB" id="A0A6M2DUL2"/>
<dbReference type="PANTHER" id="PTHR13275:SF4">
    <property type="entry name" value="VACUOLAR PROTEIN SORTING-ASSOCIATED PROTEIN 72 HOMOLOG"/>
    <property type="match status" value="1"/>
</dbReference>
<evidence type="ECO:0000313" key="5">
    <source>
        <dbReference type="EMBL" id="NOV48838.1"/>
    </source>
</evidence>
<dbReference type="GO" id="GO:0005634">
    <property type="term" value="C:nucleus"/>
    <property type="evidence" value="ECO:0007669"/>
    <property type="project" value="TreeGrafter"/>
</dbReference>
<feature type="region of interest" description="Disordered" evidence="3">
    <location>
        <begin position="446"/>
        <end position="470"/>
    </location>
</feature>
<feature type="compositionally biased region" description="Basic and acidic residues" evidence="3">
    <location>
        <begin position="136"/>
        <end position="164"/>
    </location>
</feature>
<dbReference type="Pfam" id="PF08265">
    <property type="entry name" value="YL1_C"/>
    <property type="match status" value="1"/>
</dbReference>
<evidence type="ECO:0000256" key="1">
    <source>
        <dbReference type="ARBA" id="ARBA00006832"/>
    </source>
</evidence>
<feature type="compositionally biased region" description="Basic and acidic residues" evidence="3">
    <location>
        <begin position="306"/>
        <end position="337"/>
    </location>
</feature>
<evidence type="ECO:0000259" key="4">
    <source>
        <dbReference type="SMART" id="SM00993"/>
    </source>
</evidence>
<evidence type="ECO:0000256" key="3">
    <source>
        <dbReference type="SAM" id="MobiDB-lite"/>
    </source>
</evidence>
<protein>
    <recommendedName>
        <fullName evidence="2">Vacuolar protein sorting-associated protein 72 homolog</fullName>
    </recommendedName>
</protein>
<reference evidence="5" key="1">
    <citation type="submission" date="2020-03" db="EMBL/GenBank/DDBJ databases">
        <title>Transcriptomic Profiling of the Digestive Tract of the Rat Flea, Xenopsylla cheopis, Following Blood Feeding and Infection with Yersinia pestis.</title>
        <authorList>
            <person name="Bland D.M."/>
            <person name="Martens C.A."/>
            <person name="Virtaneva K."/>
            <person name="Kanakabandi K."/>
            <person name="Long D."/>
            <person name="Rosenke R."/>
            <person name="Saturday G.A."/>
            <person name="Hoyt F.H."/>
            <person name="Bruno D.P."/>
            <person name="Ribeiro J.M.C."/>
            <person name="Hinnebusch J."/>
        </authorList>
    </citation>
    <scope>NUCLEOTIDE SEQUENCE</scope>
</reference>
<proteinExistence type="inferred from homology"/>
<dbReference type="SMART" id="SM00993">
    <property type="entry name" value="YL1_C"/>
    <property type="match status" value="1"/>
</dbReference>
<feature type="compositionally biased region" description="Basic and acidic residues" evidence="3">
    <location>
        <begin position="86"/>
        <end position="106"/>
    </location>
</feature>
<feature type="compositionally biased region" description="Basic and acidic residues" evidence="3">
    <location>
        <begin position="257"/>
        <end position="292"/>
    </location>
</feature>
<dbReference type="EMBL" id="GIIL01005112">
    <property type="protein sequence ID" value="NOV48838.1"/>
    <property type="molecule type" value="Transcribed_RNA"/>
</dbReference>
<dbReference type="PANTHER" id="PTHR13275">
    <property type="entry name" value="YL-1 PROTEIN TRANSCRIPTION FACTOR-LIKE 1"/>
    <property type="match status" value="1"/>
</dbReference>
<sequence>MASSRPKRRNAGNKMAKLLDEEEVDDFYSTTYGGFNEADEDNDYIMEKEVEDKVDSDFDIDEDDELVEDPSTIDEPKRKRKTFTKAYKDKPKKSELEKKKQQEQRPRAPKQHKTQSGLSTSAADYERKSTRVSTKAKSEQTRQRVQERDSERMDRKQAREEAMRRYKRSMKSPTQEERLAEAKITEVENLKSLDKYKQMEIEKKRCRYDKNFQSVPFIRYHSYAVEMAPGQTEDLNAKAVDVENGAQSEENLDVDNVDDKRDDETKDLVPKGNEDKVEDKDIKEENDIKDVETVQENKSSVEADDTEKSAEIINDVKMEADSAEDKDAKKMDDKENVESNQSLLEKIRYERTFISFHNDVGNKIYAKVFPRSDMVKPRRQTCPITLLPAKYFDPLTKTPYRDSQAFKILRESYYLYLENYSTEVDKEDEQFKAWLDMRKLERQNKLKSGDKDHLDNNGNEEVVVKTEIDD</sequence>
<feature type="compositionally biased region" description="Basic and acidic residues" evidence="3">
    <location>
        <begin position="446"/>
        <end position="455"/>
    </location>
</feature>
<accession>A0A6M2DUL2</accession>
<dbReference type="InterPro" id="IPR013272">
    <property type="entry name" value="Vps72/YL1_C"/>
</dbReference>
<feature type="compositionally biased region" description="Acidic residues" evidence="3">
    <location>
        <begin position="57"/>
        <end position="72"/>
    </location>
</feature>
<dbReference type="InterPro" id="IPR046757">
    <property type="entry name" value="YL1_N"/>
</dbReference>
<comment type="similarity">
    <text evidence="1">Belongs to the VPS72/YL1 family.</text>
</comment>
<organism evidence="5">
    <name type="scientific">Xenopsylla cheopis</name>
    <name type="common">Oriental rat flea</name>
    <name type="synonym">Pulex cheopis</name>
    <dbReference type="NCBI Taxonomy" id="163159"/>
    <lineage>
        <taxon>Eukaryota</taxon>
        <taxon>Metazoa</taxon>
        <taxon>Ecdysozoa</taxon>
        <taxon>Arthropoda</taxon>
        <taxon>Hexapoda</taxon>
        <taxon>Insecta</taxon>
        <taxon>Pterygota</taxon>
        <taxon>Neoptera</taxon>
        <taxon>Endopterygota</taxon>
        <taxon>Siphonaptera</taxon>
        <taxon>Pulicidae</taxon>
        <taxon>Xenopsyllinae</taxon>
        <taxon>Xenopsylla</taxon>
    </lineage>
</organism>
<feature type="region of interest" description="Disordered" evidence="3">
    <location>
        <begin position="50"/>
        <end position="179"/>
    </location>
</feature>
<dbReference type="Pfam" id="PF05764">
    <property type="entry name" value="YL1"/>
    <property type="match status" value="1"/>
</dbReference>
<evidence type="ECO:0000256" key="2">
    <source>
        <dbReference type="ARBA" id="ARBA00020000"/>
    </source>
</evidence>
<feature type="domain" description="Vps72/YL1 C-terminal" evidence="4">
    <location>
        <begin position="380"/>
        <end position="409"/>
    </location>
</feature>